<protein>
    <submittedName>
        <fullName evidence="4">N-acetylmuramidase</fullName>
    </submittedName>
</protein>
<evidence type="ECO:0000256" key="1">
    <source>
        <dbReference type="ARBA" id="ARBA00010266"/>
    </source>
</evidence>
<dbReference type="Proteomes" id="UP000238956">
    <property type="component" value="Chromosome"/>
</dbReference>
<keyword evidence="5" id="KW-1185">Reference proteome</keyword>
<dbReference type="PANTHER" id="PTHR33308:SF9">
    <property type="entry name" value="PEPTIDOGLYCAN HYDROLASE FLGJ"/>
    <property type="match status" value="1"/>
</dbReference>
<evidence type="ECO:0000313" key="4">
    <source>
        <dbReference type="EMBL" id="AUW96232.1"/>
    </source>
</evidence>
<gene>
    <name evidence="4" type="ORF">C0J00_03405</name>
</gene>
<feature type="domain" description="Mannosyl-glycoprotein endo-beta-N-acetylglucosamidase-like" evidence="3">
    <location>
        <begin position="28"/>
        <end position="182"/>
    </location>
</feature>
<proteinExistence type="inferred from homology"/>
<dbReference type="EMBL" id="CP025536">
    <property type="protein sequence ID" value="AUW96232.1"/>
    <property type="molecule type" value="Genomic_DNA"/>
</dbReference>
<dbReference type="Gene3D" id="4.10.80.30">
    <property type="entry name" value="DNA polymerase, domain 6"/>
    <property type="match status" value="1"/>
</dbReference>
<dbReference type="Pfam" id="PF01832">
    <property type="entry name" value="Glucosaminidase"/>
    <property type="match status" value="1"/>
</dbReference>
<sequence length="184" mass="20608">MKTVLLVSAMAFAIAIFMKELVPERVKPVTELSITEQFIEEIGPRAQVIARENDLYASVMIAQAILESDSGQSGLSQSPHFNFFGIKGNYQGQSVSLETWEDDGQGNPYTITADFRSYGNLENGLEDYAQFLDRDLYWAVHRSNTLSYTDATKALTGTYATDTSYGSKLNNLIQTYQLTRYDVI</sequence>
<dbReference type="OrthoDB" id="2155627at2"/>
<dbReference type="InterPro" id="IPR002901">
    <property type="entry name" value="MGlyc_endo_b_GlcNAc-like_dom"/>
</dbReference>
<dbReference type="Gene3D" id="1.10.530.10">
    <property type="match status" value="1"/>
</dbReference>
<evidence type="ECO:0000259" key="3">
    <source>
        <dbReference type="SMART" id="SM00047"/>
    </source>
</evidence>
<comment type="similarity">
    <text evidence="1">Belongs to the glycosyl hydrolase 73 family.</text>
</comment>
<dbReference type="AlphaFoldDB" id="A0A2L0D321"/>
<dbReference type="PANTHER" id="PTHR33308">
    <property type="entry name" value="PEPTIDOGLYCAN HYDROLASE FLGJ"/>
    <property type="match status" value="1"/>
</dbReference>
<dbReference type="RefSeq" id="WP_104967567.1">
    <property type="nucleotide sequence ID" value="NZ_CP025536.1"/>
</dbReference>
<keyword evidence="2" id="KW-0378">Hydrolase</keyword>
<dbReference type="PRINTS" id="PR01002">
    <property type="entry name" value="FLGFLGJ"/>
</dbReference>
<accession>A0A2L0D321</accession>
<dbReference type="GO" id="GO:0004040">
    <property type="term" value="F:amidase activity"/>
    <property type="evidence" value="ECO:0007669"/>
    <property type="project" value="InterPro"/>
</dbReference>
<evidence type="ECO:0000313" key="5">
    <source>
        <dbReference type="Proteomes" id="UP000238956"/>
    </source>
</evidence>
<dbReference type="GeneID" id="98392959"/>
<organism evidence="4 5">
    <name type="scientific">Streptococcus pluranimalium</name>
    <dbReference type="NCBI Taxonomy" id="82348"/>
    <lineage>
        <taxon>Bacteria</taxon>
        <taxon>Bacillati</taxon>
        <taxon>Bacillota</taxon>
        <taxon>Bacilli</taxon>
        <taxon>Lactobacillales</taxon>
        <taxon>Streptococcaceae</taxon>
        <taxon>Streptococcus</taxon>
    </lineage>
</organism>
<evidence type="ECO:0000256" key="2">
    <source>
        <dbReference type="ARBA" id="ARBA00022801"/>
    </source>
</evidence>
<name>A0A2L0D321_9STRE</name>
<reference evidence="4 5" key="2">
    <citation type="submission" date="2018-02" db="EMBL/GenBank/DDBJ databases">
        <title>Whole genome sequencing analysis of Streptococcus pluranimalium isolated from cattle infected mastitis in China.</title>
        <authorList>
            <person name="Zhang J.-R."/>
            <person name="Hu G.-Z."/>
        </authorList>
    </citation>
    <scope>NUCLEOTIDE SEQUENCE [LARGE SCALE GENOMIC DNA]</scope>
    <source>
        <strain evidence="4 5">TH11417</strain>
    </source>
</reference>
<dbReference type="InterPro" id="IPR051056">
    <property type="entry name" value="Glycosyl_Hydrolase_73"/>
</dbReference>
<reference evidence="4 5" key="1">
    <citation type="submission" date="2017-12" db="EMBL/GenBank/DDBJ databases">
        <authorList>
            <person name="Hurst M.R.H."/>
        </authorList>
    </citation>
    <scope>NUCLEOTIDE SEQUENCE [LARGE SCALE GENOMIC DNA]</scope>
    <source>
        <strain evidence="4 5">TH11417</strain>
    </source>
</reference>
<dbReference type="KEGG" id="splr:C0J00_03405"/>
<dbReference type="SMART" id="SM00047">
    <property type="entry name" value="LYZ2"/>
    <property type="match status" value="1"/>
</dbReference>